<accession>A0ABZ0WAY9</accession>
<dbReference type="Proteomes" id="UP001325680">
    <property type="component" value="Chromosome"/>
</dbReference>
<evidence type="ECO:0000313" key="2">
    <source>
        <dbReference type="Proteomes" id="UP001325680"/>
    </source>
</evidence>
<evidence type="ECO:0000313" key="1">
    <source>
        <dbReference type="EMBL" id="WQD40473.1"/>
    </source>
</evidence>
<sequence>MLFVSHFGTYGQQKHPSKLNDVFFEYVSKTLELKPSDAAQMRPVIKKYLDERKKVYGKFSDPLEREQKILNIKMSSRKEMAAIVGMQKANAFFSSEQAFRRKVREELKQRNEERKKN</sequence>
<proteinExistence type="predicted"/>
<gene>
    <name evidence="1" type="ORF">U0035_09970</name>
</gene>
<dbReference type="RefSeq" id="WP_211316496.1">
    <property type="nucleotide sequence ID" value="NZ_CP139960.1"/>
</dbReference>
<organism evidence="1 2">
    <name type="scientific">Niabella yanshanensis</name>
    <dbReference type="NCBI Taxonomy" id="577386"/>
    <lineage>
        <taxon>Bacteria</taxon>
        <taxon>Pseudomonadati</taxon>
        <taxon>Bacteroidota</taxon>
        <taxon>Chitinophagia</taxon>
        <taxon>Chitinophagales</taxon>
        <taxon>Chitinophagaceae</taxon>
        <taxon>Niabella</taxon>
    </lineage>
</organism>
<name>A0ABZ0WAY9_9BACT</name>
<reference evidence="1 2" key="1">
    <citation type="submission" date="2023-12" db="EMBL/GenBank/DDBJ databases">
        <title>Genome sequencing and assembly of bacterial species from a model synthetic community.</title>
        <authorList>
            <person name="Hogle S.L."/>
        </authorList>
    </citation>
    <scope>NUCLEOTIDE SEQUENCE [LARGE SCALE GENOMIC DNA]</scope>
    <source>
        <strain evidence="1 2">HAMBI_3031</strain>
    </source>
</reference>
<dbReference type="EMBL" id="CP139960">
    <property type="protein sequence ID" value="WQD40473.1"/>
    <property type="molecule type" value="Genomic_DNA"/>
</dbReference>
<protein>
    <submittedName>
        <fullName evidence="1">Uncharacterized protein</fullName>
    </submittedName>
</protein>
<keyword evidence="2" id="KW-1185">Reference proteome</keyword>